<evidence type="ECO:0000256" key="6">
    <source>
        <dbReference type="ARBA" id="ARBA00024034"/>
    </source>
</evidence>
<gene>
    <name evidence="12" type="ORF">F5Z01DRAFT_650254</name>
</gene>
<evidence type="ECO:0000256" key="9">
    <source>
        <dbReference type="SAM" id="MobiDB-lite"/>
    </source>
</evidence>
<dbReference type="CDD" id="cd19873">
    <property type="entry name" value="DSRM_MRPL3_like"/>
    <property type="match status" value="1"/>
</dbReference>
<dbReference type="CDD" id="cd00593">
    <property type="entry name" value="RIBOc"/>
    <property type="match status" value="1"/>
</dbReference>
<evidence type="ECO:0000256" key="5">
    <source>
        <dbReference type="ARBA" id="ARBA00023274"/>
    </source>
</evidence>
<dbReference type="Gene3D" id="3.30.160.20">
    <property type="match status" value="1"/>
</dbReference>
<dbReference type="Proteomes" id="UP000887229">
    <property type="component" value="Unassembled WGS sequence"/>
</dbReference>
<dbReference type="InterPro" id="IPR014720">
    <property type="entry name" value="dsRBD_dom"/>
</dbReference>
<evidence type="ECO:0000256" key="2">
    <source>
        <dbReference type="ARBA" id="ARBA00022884"/>
    </source>
</evidence>
<comment type="similarity">
    <text evidence="6">Belongs to the ribonuclease III family. Mitochondrion-specific ribosomal protein mL44 subfamily.</text>
</comment>
<dbReference type="GO" id="GO:0003735">
    <property type="term" value="F:structural constituent of ribosome"/>
    <property type="evidence" value="ECO:0007669"/>
    <property type="project" value="TreeGrafter"/>
</dbReference>
<comment type="caution">
    <text evidence="12">The sequence shown here is derived from an EMBL/GenBank/DDBJ whole genome shotgun (WGS) entry which is preliminary data.</text>
</comment>
<dbReference type="Pfam" id="PF22892">
    <property type="entry name" value="DSRM_MRPL44"/>
    <property type="match status" value="1"/>
</dbReference>
<dbReference type="InterPro" id="IPR000999">
    <property type="entry name" value="RNase_III_dom"/>
</dbReference>
<feature type="domain" description="DRBM" evidence="10">
    <location>
        <begin position="272"/>
        <end position="342"/>
    </location>
</feature>
<dbReference type="GO" id="GO:0005739">
    <property type="term" value="C:mitochondrion"/>
    <property type="evidence" value="ECO:0007669"/>
    <property type="project" value="TreeGrafter"/>
</dbReference>
<protein>
    <recommendedName>
        <fullName evidence="7">Large ribosomal subunit protein mL44</fullName>
    </recommendedName>
</protein>
<keyword evidence="4" id="KW-0496">Mitochondrion</keyword>
<dbReference type="PROSITE" id="PS50142">
    <property type="entry name" value="RNASE_3_2"/>
    <property type="match status" value="1"/>
</dbReference>
<dbReference type="EMBL" id="MU251248">
    <property type="protein sequence ID" value="KAG9256488.1"/>
    <property type="molecule type" value="Genomic_DNA"/>
</dbReference>
<evidence type="ECO:0000313" key="13">
    <source>
        <dbReference type="Proteomes" id="UP000887229"/>
    </source>
</evidence>
<evidence type="ECO:0000259" key="11">
    <source>
        <dbReference type="PROSITE" id="PS50142"/>
    </source>
</evidence>
<proteinExistence type="inferred from homology"/>
<dbReference type="SUPFAM" id="SSF69065">
    <property type="entry name" value="RNase III domain-like"/>
    <property type="match status" value="1"/>
</dbReference>
<evidence type="ECO:0000256" key="1">
    <source>
        <dbReference type="ARBA" id="ARBA00004173"/>
    </source>
</evidence>
<reference evidence="12" key="1">
    <citation type="journal article" date="2021" name="IMA Fungus">
        <title>Genomic characterization of three marine fungi, including Emericellopsis atlantica sp. nov. with signatures of a generalist lifestyle and marine biomass degradation.</title>
        <authorList>
            <person name="Hagestad O.C."/>
            <person name="Hou L."/>
            <person name="Andersen J.H."/>
            <person name="Hansen E.H."/>
            <person name="Altermark B."/>
            <person name="Li C."/>
            <person name="Kuhnert E."/>
            <person name="Cox R.J."/>
            <person name="Crous P.W."/>
            <person name="Spatafora J.W."/>
            <person name="Lail K."/>
            <person name="Amirebrahimi M."/>
            <person name="Lipzen A."/>
            <person name="Pangilinan J."/>
            <person name="Andreopoulos W."/>
            <person name="Hayes R.D."/>
            <person name="Ng V."/>
            <person name="Grigoriev I.V."/>
            <person name="Jackson S.A."/>
            <person name="Sutton T.D.S."/>
            <person name="Dobson A.D.W."/>
            <person name="Rama T."/>
        </authorList>
    </citation>
    <scope>NUCLEOTIDE SEQUENCE</scope>
    <source>
        <strain evidence="12">TS7</strain>
    </source>
</reference>
<dbReference type="SMART" id="SM00535">
    <property type="entry name" value="RIBOc"/>
    <property type="match status" value="1"/>
</dbReference>
<keyword evidence="5" id="KW-0687">Ribonucleoprotein</keyword>
<evidence type="ECO:0000259" key="10">
    <source>
        <dbReference type="PROSITE" id="PS50137"/>
    </source>
</evidence>
<dbReference type="RefSeq" id="XP_046120412.1">
    <property type="nucleotide sequence ID" value="XM_046263154.1"/>
</dbReference>
<keyword evidence="3" id="KW-0689">Ribosomal protein</keyword>
<comment type="subcellular location">
    <subcellularLocation>
        <location evidence="1">Mitochondrion</location>
    </subcellularLocation>
</comment>
<dbReference type="GeneID" id="70294057"/>
<accession>A0A9P7ZRV0</accession>
<dbReference type="InterPro" id="IPR044444">
    <property type="entry name" value="Ribosomal_mL44_DSRM_metazoa"/>
</dbReference>
<dbReference type="PANTHER" id="PTHR11207:SF32">
    <property type="entry name" value="LARGE RIBOSOMAL SUBUNIT PROTEIN ML44"/>
    <property type="match status" value="1"/>
</dbReference>
<keyword evidence="13" id="KW-1185">Reference proteome</keyword>
<dbReference type="SUPFAM" id="SSF54768">
    <property type="entry name" value="dsRNA-binding domain-like"/>
    <property type="match status" value="1"/>
</dbReference>
<organism evidence="12 13">
    <name type="scientific">Emericellopsis atlantica</name>
    <dbReference type="NCBI Taxonomy" id="2614577"/>
    <lineage>
        <taxon>Eukaryota</taxon>
        <taxon>Fungi</taxon>
        <taxon>Dikarya</taxon>
        <taxon>Ascomycota</taxon>
        <taxon>Pezizomycotina</taxon>
        <taxon>Sordariomycetes</taxon>
        <taxon>Hypocreomycetidae</taxon>
        <taxon>Hypocreales</taxon>
        <taxon>Bionectriaceae</taxon>
        <taxon>Emericellopsis</taxon>
    </lineage>
</organism>
<sequence length="375" mass="41123">MKRLRPSRWNAGQLLQARAASAPLPPRRPFLHQCQLRCLETETSPAETTAIPANMTSSLDGGAGGPSSSRSRISPKLSALHARLSLPKTLPLPTLARALITPSANRDHGANNKSLAVLGVSIINYHVTEYLLCKWPRLPMGVMYQALRGYVGPESLGEMARRWGAEAAHAPGPEVDPGLLQWEPTRIVPGENWGGYLTREELSGFDRRAGDLDVHNGPQKIEQWENHAFASFAQALVGAIYSHSGREAAKQFVESHILSRQLEMGTLFKFVNPLRELSLLCKREGFEAPIARLESETGRMSRTPVFLVGIYSGKEKLGEGAGSSLQMARKKAAMASLKAWYLYSPGNKVRVPSDMFKKGAAKWRAPHIDCGEVIT</sequence>
<dbReference type="GO" id="GO:0006396">
    <property type="term" value="P:RNA processing"/>
    <property type="evidence" value="ECO:0007669"/>
    <property type="project" value="InterPro"/>
</dbReference>
<evidence type="ECO:0000256" key="7">
    <source>
        <dbReference type="ARBA" id="ARBA00035187"/>
    </source>
</evidence>
<dbReference type="GO" id="GO:0004525">
    <property type="term" value="F:ribonuclease III activity"/>
    <property type="evidence" value="ECO:0007669"/>
    <property type="project" value="InterPro"/>
</dbReference>
<feature type="region of interest" description="Disordered" evidence="9">
    <location>
        <begin position="45"/>
        <end position="74"/>
    </location>
</feature>
<dbReference type="InterPro" id="IPR044443">
    <property type="entry name" value="Ribosomal_mL44_DSRM_fung"/>
</dbReference>
<dbReference type="InterPro" id="IPR036389">
    <property type="entry name" value="RNase_III_sf"/>
</dbReference>
<dbReference type="PANTHER" id="PTHR11207">
    <property type="entry name" value="RIBONUCLEASE III"/>
    <property type="match status" value="1"/>
</dbReference>
<dbReference type="Gene3D" id="1.10.1520.10">
    <property type="entry name" value="Ribonuclease III domain"/>
    <property type="match status" value="1"/>
</dbReference>
<dbReference type="SMART" id="SM00358">
    <property type="entry name" value="DSRM"/>
    <property type="match status" value="1"/>
</dbReference>
<evidence type="ECO:0000313" key="12">
    <source>
        <dbReference type="EMBL" id="KAG9256488.1"/>
    </source>
</evidence>
<dbReference type="PROSITE" id="PS50137">
    <property type="entry name" value="DS_RBD"/>
    <property type="match status" value="1"/>
</dbReference>
<evidence type="ECO:0000256" key="8">
    <source>
        <dbReference type="PROSITE-ProRule" id="PRU00266"/>
    </source>
</evidence>
<keyword evidence="2 8" id="KW-0694">RNA-binding</keyword>
<dbReference type="Pfam" id="PF00636">
    <property type="entry name" value="Ribonuclease_3"/>
    <property type="match status" value="1"/>
</dbReference>
<evidence type="ECO:0000256" key="3">
    <source>
        <dbReference type="ARBA" id="ARBA00022980"/>
    </source>
</evidence>
<dbReference type="OrthoDB" id="67027at2759"/>
<dbReference type="AlphaFoldDB" id="A0A9P7ZRV0"/>
<evidence type="ECO:0000256" key="4">
    <source>
        <dbReference type="ARBA" id="ARBA00023128"/>
    </source>
</evidence>
<name>A0A9P7ZRV0_9HYPO</name>
<dbReference type="GO" id="GO:0003725">
    <property type="term" value="F:double-stranded RNA binding"/>
    <property type="evidence" value="ECO:0007669"/>
    <property type="project" value="InterPro"/>
</dbReference>
<feature type="domain" description="RNase III" evidence="11">
    <location>
        <begin position="77"/>
        <end position="245"/>
    </location>
</feature>